<dbReference type="GO" id="GO:0050660">
    <property type="term" value="F:flavin adenine dinucleotide binding"/>
    <property type="evidence" value="ECO:0007669"/>
    <property type="project" value="InterPro"/>
</dbReference>
<dbReference type="InterPro" id="IPR009100">
    <property type="entry name" value="AcylCoA_DH/oxidase_NM_dom_sf"/>
</dbReference>
<dbReference type="Pfam" id="PF00441">
    <property type="entry name" value="Acyl-CoA_dh_1"/>
    <property type="match status" value="1"/>
</dbReference>
<dbReference type="InterPro" id="IPR037069">
    <property type="entry name" value="AcylCoA_DH/ox_N_sf"/>
</dbReference>
<name>A0A2K1Q003_9GAMM</name>
<dbReference type="InterPro" id="IPR009075">
    <property type="entry name" value="AcylCo_DH/oxidase_C"/>
</dbReference>
<evidence type="ECO:0000256" key="1">
    <source>
        <dbReference type="ARBA" id="ARBA00001974"/>
    </source>
</evidence>
<dbReference type="SUPFAM" id="SSF47203">
    <property type="entry name" value="Acyl-CoA dehydrogenase C-terminal domain-like"/>
    <property type="match status" value="1"/>
</dbReference>
<dbReference type="Gene3D" id="2.40.110.10">
    <property type="entry name" value="Butyryl-CoA Dehydrogenase, subunit A, domain 2"/>
    <property type="match status" value="1"/>
</dbReference>
<evidence type="ECO:0000259" key="8">
    <source>
        <dbReference type="Pfam" id="PF02771"/>
    </source>
</evidence>
<dbReference type="PANTHER" id="PTHR43884">
    <property type="entry name" value="ACYL-COA DEHYDROGENASE"/>
    <property type="match status" value="1"/>
</dbReference>
<evidence type="ECO:0000256" key="2">
    <source>
        <dbReference type="ARBA" id="ARBA00009347"/>
    </source>
</evidence>
<dbReference type="Gene3D" id="1.20.140.10">
    <property type="entry name" value="Butyryl-CoA Dehydrogenase, subunit A, domain 3"/>
    <property type="match status" value="1"/>
</dbReference>
<feature type="domain" description="Acyl-CoA dehydrogenase/oxidase N-terminal" evidence="8">
    <location>
        <begin position="6"/>
        <end position="116"/>
    </location>
</feature>
<dbReference type="AlphaFoldDB" id="A0A2K1Q003"/>
<proteinExistence type="inferred from homology"/>
<evidence type="ECO:0000259" key="6">
    <source>
        <dbReference type="Pfam" id="PF00441"/>
    </source>
</evidence>
<keyword evidence="5" id="KW-0560">Oxidoreductase</keyword>
<dbReference type="InterPro" id="IPR013786">
    <property type="entry name" value="AcylCoA_DH/ox_N"/>
</dbReference>
<evidence type="ECO:0000256" key="5">
    <source>
        <dbReference type="RuleBase" id="RU362125"/>
    </source>
</evidence>
<keyword evidence="10" id="KW-1185">Reference proteome</keyword>
<evidence type="ECO:0000313" key="9">
    <source>
        <dbReference type="EMBL" id="PNS08376.1"/>
    </source>
</evidence>
<organism evidence="9 10">
    <name type="scientific">Solilutibacter silvestris</name>
    <dbReference type="NCBI Taxonomy" id="1645665"/>
    <lineage>
        <taxon>Bacteria</taxon>
        <taxon>Pseudomonadati</taxon>
        <taxon>Pseudomonadota</taxon>
        <taxon>Gammaproteobacteria</taxon>
        <taxon>Lysobacterales</taxon>
        <taxon>Lysobacteraceae</taxon>
        <taxon>Solilutibacter</taxon>
    </lineage>
</organism>
<gene>
    <name evidence="9" type="ORF">Lysil_0005</name>
</gene>
<comment type="caution">
    <text evidence="9">The sequence shown here is derived from an EMBL/GenBank/DDBJ whole genome shotgun (WGS) entry which is preliminary data.</text>
</comment>
<dbReference type="Pfam" id="PF02770">
    <property type="entry name" value="Acyl-CoA_dh_M"/>
    <property type="match status" value="1"/>
</dbReference>
<feature type="domain" description="Acyl-CoA dehydrogenase/oxidase C-terminal" evidence="6">
    <location>
        <begin position="229"/>
        <end position="365"/>
    </location>
</feature>
<comment type="cofactor">
    <cofactor evidence="1 5">
        <name>FAD</name>
        <dbReference type="ChEBI" id="CHEBI:57692"/>
    </cofactor>
</comment>
<evidence type="ECO:0000313" key="10">
    <source>
        <dbReference type="Proteomes" id="UP000236220"/>
    </source>
</evidence>
<dbReference type="Proteomes" id="UP000236220">
    <property type="component" value="Unassembled WGS sequence"/>
</dbReference>
<dbReference type="EMBL" id="NPZB01000001">
    <property type="protein sequence ID" value="PNS08376.1"/>
    <property type="molecule type" value="Genomic_DNA"/>
</dbReference>
<dbReference type="InterPro" id="IPR036250">
    <property type="entry name" value="AcylCo_DH-like_C"/>
</dbReference>
<feature type="domain" description="Acyl-CoA oxidase/dehydrogenase middle" evidence="7">
    <location>
        <begin position="121"/>
        <end position="211"/>
    </location>
</feature>
<evidence type="ECO:0000256" key="4">
    <source>
        <dbReference type="ARBA" id="ARBA00022827"/>
    </source>
</evidence>
<dbReference type="SUPFAM" id="SSF56645">
    <property type="entry name" value="Acyl-CoA dehydrogenase NM domain-like"/>
    <property type="match status" value="1"/>
</dbReference>
<dbReference type="PANTHER" id="PTHR43884:SF12">
    <property type="entry name" value="ISOVALERYL-COA DEHYDROGENASE, MITOCHONDRIAL-RELATED"/>
    <property type="match status" value="1"/>
</dbReference>
<dbReference type="Gene3D" id="1.10.540.10">
    <property type="entry name" value="Acyl-CoA dehydrogenase/oxidase, N-terminal domain"/>
    <property type="match status" value="1"/>
</dbReference>
<dbReference type="Pfam" id="PF02771">
    <property type="entry name" value="Acyl-CoA_dh_N"/>
    <property type="match status" value="1"/>
</dbReference>
<evidence type="ECO:0000259" key="7">
    <source>
        <dbReference type="Pfam" id="PF02770"/>
    </source>
</evidence>
<protein>
    <submittedName>
        <fullName evidence="9">Acyl-CoA dehydrogenase</fullName>
    </submittedName>
</protein>
<dbReference type="OrthoDB" id="9769473at2"/>
<sequence>MDLRLTDAQQDAKERAKRFAAEHIVPVAGDIDRQRVMSAELLGTLRSNGWLSAALPAEWGAGNMDALAYGVVTEEIGKACSSVRSFMTAHNMAAHALVRFGTPEQKARWLPDICSGRKIIAFALTEEEVGSAGNSIATDAQDQRSHYRVNGTKVWITAGLVADLFLIFAQDGGRPIALVVERGHPGFTTEPMMEVLGVRGAMLARLCFEDVEIPMSQRIGPVGAGIAFVANAALDQGRFSIAWGAAGVVWACLDACLSYAVHRKQAGHSLAEFQLVRRQLTDMLLAHTTARALCCRSAFFRMEGDPRAVMETTLAKYHAAQAAVRVANDAVRLHGANGYSIGYSVERYLRDATVLEIIEGTREIHQVGLASYALQSPHVDF</sequence>
<keyword evidence="3 5" id="KW-0285">Flavoprotein</keyword>
<comment type="similarity">
    <text evidence="2 5">Belongs to the acyl-CoA dehydrogenase family.</text>
</comment>
<accession>A0A2K1Q003</accession>
<reference evidence="9 10" key="1">
    <citation type="submission" date="2017-08" db="EMBL/GenBank/DDBJ databases">
        <title>Lysobacter sylvestris genome.</title>
        <authorList>
            <person name="Zhang D.-C."/>
            <person name="Albuquerque L."/>
            <person name="Franca L."/>
            <person name="Froufe H.J.C."/>
            <person name="Barroso C."/>
            <person name="Egas C."/>
            <person name="Da Costa M."/>
            <person name="Margesin R."/>
        </authorList>
    </citation>
    <scope>NUCLEOTIDE SEQUENCE [LARGE SCALE GENOMIC DNA]</scope>
    <source>
        <strain evidence="9 10">AM20-91</strain>
    </source>
</reference>
<dbReference type="GO" id="GO:0003995">
    <property type="term" value="F:acyl-CoA dehydrogenase activity"/>
    <property type="evidence" value="ECO:0007669"/>
    <property type="project" value="TreeGrafter"/>
</dbReference>
<dbReference type="InterPro" id="IPR046373">
    <property type="entry name" value="Acyl-CoA_Oxase/DH_mid-dom_sf"/>
</dbReference>
<dbReference type="RefSeq" id="WP_103073563.1">
    <property type="nucleotide sequence ID" value="NZ_NPZB01000001.1"/>
</dbReference>
<evidence type="ECO:0000256" key="3">
    <source>
        <dbReference type="ARBA" id="ARBA00022630"/>
    </source>
</evidence>
<dbReference type="InterPro" id="IPR006091">
    <property type="entry name" value="Acyl-CoA_Oxase/DH_mid-dom"/>
</dbReference>
<keyword evidence="4 5" id="KW-0274">FAD</keyword>